<dbReference type="InterPro" id="IPR036986">
    <property type="entry name" value="S4_RNA-bd_sf"/>
</dbReference>
<dbReference type="GO" id="GO:0000455">
    <property type="term" value="P:enzyme-directed rRNA pseudouridine synthesis"/>
    <property type="evidence" value="ECO:0007669"/>
    <property type="project" value="UniProtKB-ARBA"/>
</dbReference>
<evidence type="ECO:0000256" key="3">
    <source>
        <dbReference type="ARBA" id="ARBA00023235"/>
    </source>
</evidence>
<dbReference type="Gene3D" id="3.30.70.580">
    <property type="entry name" value="Pseudouridine synthase I, catalytic domain, N-terminal subdomain"/>
    <property type="match status" value="1"/>
</dbReference>
<protein>
    <recommendedName>
        <fullName evidence="7">Pseudouridine synthase</fullName>
        <ecNumber evidence="7">5.4.99.-</ecNumber>
    </recommendedName>
</protein>
<dbReference type="NCBIfam" id="TIGR00093">
    <property type="entry name" value="pseudouridine synthase"/>
    <property type="match status" value="1"/>
</dbReference>
<dbReference type="SUPFAM" id="SSF55174">
    <property type="entry name" value="Alpha-L RNA-binding motif"/>
    <property type="match status" value="1"/>
</dbReference>
<organism evidence="9 10">
    <name type="scientific">Proteobacteria bacterium 228</name>
    <dbReference type="NCBI Taxonomy" id="2083153"/>
    <lineage>
        <taxon>Bacteria</taxon>
        <taxon>Pseudomonadati</taxon>
        <taxon>Pseudomonadota</taxon>
    </lineage>
</organism>
<dbReference type="PANTHER" id="PTHR47683:SF4">
    <property type="entry name" value="PSEUDOURIDINE SYNTHASE"/>
    <property type="match status" value="1"/>
</dbReference>
<dbReference type="Gene3D" id="3.30.70.1560">
    <property type="entry name" value="Alpha-L RNA-binding motif"/>
    <property type="match status" value="1"/>
</dbReference>
<evidence type="ECO:0000256" key="5">
    <source>
        <dbReference type="ARBA" id="ARBA00037590"/>
    </source>
</evidence>
<evidence type="ECO:0000256" key="1">
    <source>
        <dbReference type="ARBA" id="ARBA00008348"/>
    </source>
</evidence>
<evidence type="ECO:0000256" key="2">
    <source>
        <dbReference type="ARBA" id="ARBA00022884"/>
    </source>
</evidence>
<dbReference type="GO" id="GO:0003723">
    <property type="term" value="F:RNA binding"/>
    <property type="evidence" value="ECO:0007669"/>
    <property type="project" value="UniProtKB-KW"/>
</dbReference>
<dbReference type="GO" id="GO:0160136">
    <property type="term" value="F:16S rRNA pseudouridine(516) synthase activity"/>
    <property type="evidence" value="ECO:0007669"/>
    <property type="project" value="UniProtKB-EC"/>
</dbReference>
<reference evidence="9 10" key="1">
    <citation type="submission" date="2018-02" db="EMBL/GenBank/DDBJ databases">
        <title>novel marine gammaproteobacteria from coastal saline agro ecosystem.</title>
        <authorList>
            <person name="Krishnan R."/>
            <person name="Ramesh Kumar N."/>
        </authorList>
    </citation>
    <scope>NUCLEOTIDE SEQUENCE [LARGE SCALE GENOMIC DNA]</scope>
    <source>
        <strain evidence="9 10">228</strain>
    </source>
</reference>
<dbReference type="SMART" id="SM00363">
    <property type="entry name" value="S4"/>
    <property type="match status" value="1"/>
</dbReference>
<evidence type="ECO:0000256" key="6">
    <source>
        <dbReference type="PROSITE-ProRule" id="PRU00182"/>
    </source>
</evidence>
<dbReference type="OrthoDB" id="9807213at2"/>
<evidence type="ECO:0000256" key="7">
    <source>
        <dbReference type="RuleBase" id="RU003887"/>
    </source>
</evidence>
<dbReference type="InterPro" id="IPR050343">
    <property type="entry name" value="RsuA_PseudoU_synthase"/>
</dbReference>
<evidence type="ECO:0000256" key="4">
    <source>
        <dbReference type="ARBA" id="ARBA00036749"/>
    </source>
</evidence>
<dbReference type="Proteomes" id="UP000238196">
    <property type="component" value="Unassembled WGS sequence"/>
</dbReference>
<dbReference type="PROSITE" id="PS50889">
    <property type="entry name" value="S4"/>
    <property type="match status" value="1"/>
</dbReference>
<evidence type="ECO:0000313" key="9">
    <source>
        <dbReference type="EMBL" id="PPC77192.1"/>
    </source>
</evidence>
<dbReference type="Pfam" id="PF00849">
    <property type="entry name" value="PseudoU_synth_2"/>
    <property type="match status" value="1"/>
</dbReference>
<dbReference type="InterPro" id="IPR020103">
    <property type="entry name" value="PsdUridine_synth_cat_dom_sf"/>
</dbReference>
<dbReference type="EC" id="5.4.99.-" evidence="7"/>
<sequence length="233" mass="25897">MIKYPVRLDKLIAHLTGITRSQCKQLLRAGAATINGEPCRDGAHHVKEQDSVLWQGEALRSSSPLYLLLYKPAGYVSSTTDSEHLSALHLVDASLRSRLHIAGRLDVDTTGALLLTDDGDWSHRVTSPRHQKSKTYLVTLARPIREEELLPLRQGIMLHGEENATLPAEAVWLSDHQVRLTICEGRYHQIKRMFAAIGNHVSALHREQVGSLTLEGLQAGQWRHLSAAEVAAF</sequence>
<evidence type="ECO:0000259" key="8">
    <source>
        <dbReference type="SMART" id="SM00363"/>
    </source>
</evidence>
<comment type="catalytic activity">
    <reaction evidence="4">
        <text>uridine(516) in 16S rRNA = pseudouridine(516) in 16S rRNA</text>
        <dbReference type="Rhea" id="RHEA:38867"/>
        <dbReference type="Rhea" id="RHEA-COMP:10089"/>
        <dbReference type="Rhea" id="RHEA-COMP:10090"/>
        <dbReference type="ChEBI" id="CHEBI:65314"/>
        <dbReference type="ChEBI" id="CHEBI:65315"/>
        <dbReference type="EC" id="5.4.99.19"/>
    </reaction>
</comment>
<dbReference type="CDD" id="cd02553">
    <property type="entry name" value="PseudoU_synth_RsuA"/>
    <property type="match status" value="1"/>
</dbReference>
<dbReference type="AlphaFoldDB" id="A0A2S5KR93"/>
<feature type="domain" description="RNA-binding S4" evidence="8">
    <location>
        <begin position="6"/>
        <end position="64"/>
    </location>
</feature>
<comment type="caution">
    <text evidence="9">The sequence shown here is derived from an EMBL/GenBank/DDBJ whole genome shotgun (WGS) entry which is preliminary data.</text>
</comment>
<comment type="similarity">
    <text evidence="1 7">Belongs to the pseudouridine synthase RsuA family.</text>
</comment>
<dbReference type="InterPro" id="IPR000748">
    <property type="entry name" value="PsdUridine_synth_RsuA/RluB/E/F"/>
</dbReference>
<name>A0A2S5KR93_9PROT</name>
<dbReference type="EMBL" id="PRLP01000035">
    <property type="protein sequence ID" value="PPC77192.1"/>
    <property type="molecule type" value="Genomic_DNA"/>
</dbReference>
<dbReference type="InterPro" id="IPR002942">
    <property type="entry name" value="S4_RNA-bd"/>
</dbReference>
<dbReference type="InterPro" id="IPR018496">
    <property type="entry name" value="PsdUridine_synth_RsuA/RluB_CS"/>
</dbReference>
<dbReference type="SUPFAM" id="SSF55120">
    <property type="entry name" value="Pseudouridine synthase"/>
    <property type="match status" value="1"/>
</dbReference>
<gene>
    <name evidence="9" type="ORF">C4K68_12345</name>
</gene>
<dbReference type="CDD" id="cd00165">
    <property type="entry name" value="S4"/>
    <property type="match status" value="1"/>
</dbReference>
<keyword evidence="3 7" id="KW-0413">Isomerase</keyword>
<dbReference type="InterPro" id="IPR006145">
    <property type="entry name" value="PsdUridine_synth_RsuA/RluA"/>
</dbReference>
<dbReference type="InterPro" id="IPR042092">
    <property type="entry name" value="PsdUridine_s_RsuA/RluB/E/F_cat"/>
</dbReference>
<dbReference type="GO" id="GO:0005829">
    <property type="term" value="C:cytosol"/>
    <property type="evidence" value="ECO:0007669"/>
    <property type="project" value="UniProtKB-ARBA"/>
</dbReference>
<dbReference type="FunFam" id="3.30.70.1560:FF:000001">
    <property type="entry name" value="Pseudouridine synthase"/>
    <property type="match status" value="1"/>
</dbReference>
<dbReference type="Pfam" id="PF01479">
    <property type="entry name" value="S4"/>
    <property type="match status" value="1"/>
</dbReference>
<dbReference type="PANTHER" id="PTHR47683">
    <property type="entry name" value="PSEUDOURIDINE SYNTHASE FAMILY PROTEIN-RELATED"/>
    <property type="match status" value="1"/>
</dbReference>
<proteinExistence type="inferred from homology"/>
<evidence type="ECO:0000313" key="10">
    <source>
        <dbReference type="Proteomes" id="UP000238196"/>
    </source>
</evidence>
<dbReference type="Gene3D" id="3.10.290.10">
    <property type="entry name" value="RNA-binding S4 domain"/>
    <property type="match status" value="1"/>
</dbReference>
<comment type="function">
    <text evidence="5">Responsible for synthesis of pseudouridine from uracil-516 in 16S ribosomal RNA.</text>
</comment>
<dbReference type="PROSITE" id="PS01149">
    <property type="entry name" value="PSI_RSU"/>
    <property type="match status" value="1"/>
</dbReference>
<accession>A0A2S5KR93</accession>
<keyword evidence="2 6" id="KW-0694">RNA-binding</keyword>
<dbReference type="InterPro" id="IPR020094">
    <property type="entry name" value="TruA/RsuA/RluB/E/F_N"/>
</dbReference>